<name>A0A512MA25_9BACT</name>
<organism evidence="1 2">
    <name type="scientific">Brevifollis gellanilyticus</name>
    <dbReference type="NCBI Taxonomy" id="748831"/>
    <lineage>
        <taxon>Bacteria</taxon>
        <taxon>Pseudomonadati</taxon>
        <taxon>Verrucomicrobiota</taxon>
        <taxon>Verrucomicrobiia</taxon>
        <taxon>Verrucomicrobiales</taxon>
        <taxon>Verrucomicrobiaceae</taxon>
    </lineage>
</organism>
<dbReference type="EMBL" id="BKAG01000019">
    <property type="protein sequence ID" value="GEP43587.1"/>
    <property type="molecule type" value="Genomic_DNA"/>
</dbReference>
<evidence type="ECO:0000313" key="2">
    <source>
        <dbReference type="Proteomes" id="UP000321577"/>
    </source>
</evidence>
<comment type="caution">
    <text evidence="1">The sequence shown here is derived from an EMBL/GenBank/DDBJ whole genome shotgun (WGS) entry which is preliminary data.</text>
</comment>
<evidence type="ECO:0000313" key="1">
    <source>
        <dbReference type="EMBL" id="GEP43587.1"/>
    </source>
</evidence>
<protein>
    <submittedName>
        <fullName evidence="1">Uncharacterized protein</fullName>
    </submittedName>
</protein>
<keyword evidence="2" id="KW-1185">Reference proteome</keyword>
<gene>
    <name evidence="1" type="ORF">BGE01nite_28780</name>
</gene>
<sequence>MALPPKQVIYRELLHCTLPHLRNVSSWRWWMRMCDRSAYYEAELIHNLPVSMYEPDFVEHDVWFLNVQARTYYEECSAHCLTSIHSKLRGYESCSHSCRLTFARSYSGRGHRELWVKKAKVDGREGSVLWRRS</sequence>
<dbReference type="RefSeq" id="WP_146851162.1">
    <property type="nucleotide sequence ID" value="NZ_BKAG01000019.1"/>
</dbReference>
<proteinExistence type="predicted"/>
<reference evidence="1 2" key="1">
    <citation type="submission" date="2019-07" db="EMBL/GenBank/DDBJ databases">
        <title>Whole genome shotgun sequence of Brevifollis gellanilyticus NBRC 108608.</title>
        <authorList>
            <person name="Hosoyama A."/>
            <person name="Uohara A."/>
            <person name="Ohji S."/>
            <person name="Ichikawa N."/>
        </authorList>
    </citation>
    <scope>NUCLEOTIDE SEQUENCE [LARGE SCALE GENOMIC DNA]</scope>
    <source>
        <strain evidence="1 2">NBRC 108608</strain>
    </source>
</reference>
<accession>A0A512MA25</accession>
<dbReference type="AlphaFoldDB" id="A0A512MA25"/>
<dbReference type="Proteomes" id="UP000321577">
    <property type="component" value="Unassembled WGS sequence"/>
</dbReference>
<dbReference type="OrthoDB" id="6919103at2"/>